<dbReference type="GO" id="GO:0016747">
    <property type="term" value="F:acyltransferase activity, transferring groups other than amino-acyl groups"/>
    <property type="evidence" value="ECO:0007669"/>
    <property type="project" value="InterPro"/>
</dbReference>
<protein>
    <submittedName>
        <fullName evidence="4">Acyltransferase</fullName>
    </submittedName>
</protein>
<dbReference type="PANTHER" id="PTHR23028:SF53">
    <property type="entry name" value="ACYL_TRANSF_3 DOMAIN-CONTAINING PROTEIN"/>
    <property type="match status" value="1"/>
</dbReference>
<keyword evidence="5" id="KW-1185">Reference proteome</keyword>
<feature type="transmembrane region" description="Helical" evidence="1">
    <location>
        <begin position="70"/>
        <end position="88"/>
    </location>
</feature>
<keyword evidence="4" id="KW-0808">Transferase</keyword>
<sequence>MEYRKDIQILRGVSVISVVLFHLNMRGFENGFLGVDVFFVISGFLMALLYREGEAVAFYSRRARRLLPAYFVTVLLTLLIAACIVMPVEYGQVVEQGLFSAFFISNFGFWLQNSYFSKAEFTPLLHLWSLGVEIQFYLLIPLLFLLAKKFKWSILALLIVSLLICFVATTVSSKTSFFMMPLRIWQFLIGYLVACHLTVAGTLRDDIRNPILGCLSFFVLLSIPFLPVDGQSTSFIIGHPGLAALGICLATAGVLTFGLPDMFEKGRIGDAFELVGKYSYSIYLAHFPIIVLYLYQPFSGTILSPSTPYAIAVIVALIVIFSLALYHGVERVGANFYSALRAIGVSGVIVMFSLSSETLMQKRFSSSEQKIFAAWSDRSVYRCGKVFRLLHPTSDLCEITDGAEGKKGTLLLIGNSHADSIKTSFAKVASAHGYRVFFSVDNEPLKKSRDSVERLIAEAKALKVDAVFLHFAGSEGLENVIDPFIVRLAEEETRTVWLMPVPTYENNVAATLFNHLTRGDKLPSQNLATYHEINRDLFAYAKSKKSSDFSYYDLGSVLCHPECVLVDQQGRPAYFDAGHLTLSGAMLLENVFASAIDGVARSKKFAH</sequence>
<feature type="transmembrane region" description="Helical" evidence="1">
    <location>
        <begin position="335"/>
        <end position="354"/>
    </location>
</feature>
<keyword evidence="1" id="KW-0472">Membrane</keyword>
<reference evidence="4" key="1">
    <citation type="submission" date="2022-08" db="EMBL/GenBank/DDBJ databases">
        <authorList>
            <person name="Vandamme P."/>
            <person name="Hettiarachchi A."/>
            <person name="Peeters C."/>
            <person name="Cnockaert M."/>
            <person name="Carlier A."/>
        </authorList>
    </citation>
    <scope>NUCLEOTIDE SEQUENCE</scope>
    <source>
        <strain evidence="4">LMG 31809</strain>
    </source>
</reference>
<reference evidence="4" key="2">
    <citation type="journal article" date="2023" name="Syst. Appl. Microbiol.">
        <title>Govania unica gen. nov., sp. nov., a rare biosphere bacterium that represents a novel family in the class Alphaproteobacteria.</title>
        <authorList>
            <person name="Vandamme P."/>
            <person name="Peeters C."/>
            <person name="Hettiarachchi A."/>
            <person name="Cnockaert M."/>
            <person name="Carlier A."/>
        </authorList>
    </citation>
    <scope>NUCLEOTIDE SEQUENCE</scope>
    <source>
        <strain evidence="4">LMG 31809</strain>
    </source>
</reference>
<evidence type="ECO:0000313" key="4">
    <source>
        <dbReference type="EMBL" id="MDA5193724.1"/>
    </source>
</evidence>
<dbReference type="Pfam" id="PF01757">
    <property type="entry name" value="Acyl_transf_3"/>
    <property type="match status" value="1"/>
</dbReference>
<dbReference type="Proteomes" id="UP001141619">
    <property type="component" value="Unassembled WGS sequence"/>
</dbReference>
<feature type="transmembrane region" description="Helical" evidence="1">
    <location>
        <begin position="235"/>
        <end position="258"/>
    </location>
</feature>
<proteinExistence type="predicted"/>
<dbReference type="RefSeq" id="WP_274943420.1">
    <property type="nucleotide sequence ID" value="NZ_JANWOI010000002.1"/>
</dbReference>
<feature type="transmembrane region" description="Helical" evidence="1">
    <location>
        <begin position="209"/>
        <end position="228"/>
    </location>
</feature>
<name>A0A9X3TXW4_9PROT</name>
<evidence type="ECO:0000313" key="5">
    <source>
        <dbReference type="Proteomes" id="UP001141619"/>
    </source>
</evidence>
<feature type="transmembrane region" description="Helical" evidence="1">
    <location>
        <begin position="152"/>
        <end position="172"/>
    </location>
</feature>
<dbReference type="AlphaFoldDB" id="A0A9X3TXW4"/>
<feature type="transmembrane region" description="Helical" evidence="1">
    <location>
        <begin position="124"/>
        <end position="146"/>
    </location>
</feature>
<gene>
    <name evidence="4" type="ORF">NYP16_07120</name>
</gene>
<keyword evidence="4" id="KW-0012">Acyltransferase</keyword>
<feature type="transmembrane region" description="Helical" evidence="1">
    <location>
        <begin position="278"/>
        <end position="295"/>
    </location>
</feature>
<dbReference type="InterPro" id="IPR043968">
    <property type="entry name" value="SGNH"/>
</dbReference>
<dbReference type="EMBL" id="JANWOI010000002">
    <property type="protein sequence ID" value="MDA5193724.1"/>
    <property type="molecule type" value="Genomic_DNA"/>
</dbReference>
<keyword evidence="1" id="KW-1133">Transmembrane helix</keyword>
<keyword evidence="1" id="KW-0812">Transmembrane</keyword>
<feature type="transmembrane region" description="Helical" evidence="1">
    <location>
        <begin position="184"/>
        <end position="203"/>
    </location>
</feature>
<dbReference type="InterPro" id="IPR002656">
    <property type="entry name" value="Acyl_transf_3_dom"/>
</dbReference>
<feature type="transmembrane region" description="Helical" evidence="1">
    <location>
        <begin position="7"/>
        <end position="25"/>
    </location>
</feature>
<dbReference type="InterPro" id="IPR050879">
    <property type="entry name" value="Acyltransferase_3"/>
</dbReference>
<evidence type="ECO:0000259" key="2">
    <source>
        <dbReference type="Pfam" id="PF01757"/>
    </source>
</evidence>
<organism evidence="4 5">
    <name type="scientific">Govanella unica</name>
    <dbReference type="NCBI Taxonomy" id="2975056"/>
    <lineage>
        <taxon>Bacteria</taxon>
        <taxon>Pseudomonadati</taxon>
        <taxon>Pseudomonadota</taxon>
        <taxon>Alphaproteobacteria</taxon>
        <taxon>Emcibacterales</taxon>
        <taxon>Govanellaceae</taxon>
        <taxon>Govanella</taxon>
    </lineage>
</organism>
<dbReference type="GO" id="GO:0016020">
    <property type="term" value="C:membrane"/>
    <property type="evidence" value="ECO:0007669"/>
    <property type="project" value="TreeGrafter"/>
</dbReference>
<dbReference type="PANTHER" id="PTHR23028">
    <property type="entry name" value="ACETYLTRANSFERASE"/>
    <property type="match status" value="1"/>
</dbReference>
<evidence type="ECO:0000259" key="3">
    <source>
        <dbReference type="Pfam" id="PF19040"/>
    </source>
</evidence>
<dbReference type="Pfam" id="PF19040">
    <property type="entry name" value="SGNH"/>
    <property type="match status" value="1"/>
</dbReference>
<feature type="transmembrane region" description="Helical" evidence="1">
    <location>
        <begin position="307"/>
        <end position="329"/>
    </location>
</feature>
<feature type="transmembrane region" description="Helical" evidence="1">
    <location>
        <begin position="31"/>
        <end position="50"/>
    </location>
</feature>
<comment type="caution">
    <text evidence="4">The sequence shown here is derived from an EMBL/GenBank/DDBJ whole genome shotgun (WGS) entry which is preliminary data.</text>
</comment>
<feature type="domain" description="SGNH" evidence="3">
    <location>
        <begin position="394"/>
        <end position="593"/>
    </location>
</feature>
<evidence type="ECO:0000256" key="1">
    <source>
        <dbReference type="SAM" id="Phobius"/>
    </source>
</evidence>
<feature type="domain" description="Acyltransferase 3" evidence="2">
    <location>
        <begin position="6"/>
        <end position="324"/>
    </location>
</feature>
<dbReference type="GO" id="GO:0000271">
    <property type="term" value="P:polysaccharide biosynthetic process"/>
    <property type="evidence" value="ECO:0007669"/>
    <property type="project" value="TreeGrafter"/>
</dbReference>
<accession>A0A9X3TXW4</accession>